<dbReference type="PANTHER" id="PTHR13723:SF304">
    <property type="entry name" value="A DISINTEGRIN AND METALLOPROTEINASE WITH THROMBOSPONDIN MOTIFS 2-LIKE PROTEIN"/>
    <property type="match status" value="1"/>
</dbReference>
<evidence type="ECO:0000256" key="5">
    <source>
        <dbReference type="ARBA" id="ARBA00022737"/>
    </source>
</evidence>
<dbReference type="InterPro" id="IPR036383">
    <property type="entry name" value="TSP1_rpt_sf"/>
</dbReference>
<dbReference type="AlphaFoldDB" id="A0A8S3YPE0"/>
<dbReference type="PRINTS" id="PR01705">
    <property type="entry name" value="TSP1REPEAT"/>
</dbReference>
<dbReference type="Gene3D" id="3.40.390.10">
    <property type="entry name" value="Collagenase (Catalytic Domain)"/>
    <property type="match status" value="1"/>
</dbReference>
<sequence length="687" mass="77223">ANTVYQHHTLGVDIRVVVVKLIFLQRSQQKDVMKRRDAFRTVNMFCEWSQTQIPRGQPMDYDISVLITKEELGPSGYAPITGLCNPTRSCAAVRDEGFTTGFIIAHEMAHVFGLFHDGHGNDCTGRKYETSMMAALVESKLNHFWWSECSSRRMKEMVRYLFCLNNEPKPRANHYSLKSPVKLENKLGQPWTLDFQCRMEFGAPFKLCNAFYNDPCGTLWCSHSSQPHLCRTKRGPPMPGSKCGAERECRNEVCQYIGNMKPVDGSWGEWSQWTQCSSECGVGIRQRVRLCDNPEPAYDGKQCQGEGNEWDTCINNTCSTFEDIRAGECAVWDSLQIRYGTHKWLPFEGQNASSVCQQTCKSFYTNEIVTIDVDVADGTPCGYTTGNNNMCMGGKCLTVGCDGKINSTKKEDVCGVCAGDGSQCKIVQGDFVKKPTAGEVYLLAVTVPSGARQIKIEETRQSSQFLAIQNAKYATYVLGGDKRQPDNQKLVINGAMFEYKRTNANTNEMITSPGPLRGNIHIMVYPNKVMTNTTVHFSYTVHKSDVTLEMNKFKWKFEKWSACSVTCGQGVQTIVHGCYDKDSDAKVDDESCSLLKPPRKDEVKCVREACGNIRYNYAMSNDYEECDAKCGQDGVQAQKFYCERLFENNGTYEPASAHYCEHLAKPTHTRHCTGKECETKESMSCSV</sequence>
<feature type="binding site" evidence="12">
    <location>
        <position position="62"/>
    </location>
    <ligand>
        <name>Ca(2+)</name>
        <dbReference type="ChEBI" id="CHEBI:29108"/>
        <label>1</label>
    </ligand>
</feature>
<dbReference type="Pfam" id="PF19236">
    <property type="entry name" value="ADAMTS_CR_3"/>
    <property type="match status" value="1"/>
</dbReference>
<evidence type="ECO:0000256" key="9">
    <source>
        <dbReference type="ARBA" id="ARBA00023157"/>
    </source>
</evidence>
<dbReference type="GO" id="GO:0030198">
    <property type="term" value="P:extracellular matrix organization"/>
    <property type="evidence" value="ECO:0007669"/>
    <property type="project" value="InterPro"/>
</dbReference>
<keyword evidence="5" id="KW-0677">Repeat</keyword>
<dbReference type="InterPro" id="IPR045371">
    <property type="entry name" value="ADAMTS_CR_3"/>
</dbReference>
<feature type="active site" evidence="11 14">
    <location>
        <position position="107"/>
    </location>
</feature>
<dbReference type="Gene3D" id="3.40.1620.60">
    <property type="match status" value="1"/>
</dbReference>
<keyword evidence="8" id="KW-0482">Metalloprotease</keyword>
<dbReference type="InterPro" id="IPR050439">
    <property type="entry name" value="ADAMTS_ADAMTS-like"/>
</dbReference>
<dbReference type="SMART" id="SM00209">
    <property type="entry name" value="TSP1"/>
    <property type="match status" value="2"/>
</dbReference>
<evidence type="ECO:0000256" key="14">
    <source>
        <dbReference type="PROSITE-ProRule" id="PRU00276"/>
    </source>
</evidence>
<dbReference type="PROSITE" id="PS50215">
    <property type="entry name" value="ADAM_MEPRO"/>
    <property type="match status" value="1"/>
</dbReference>
<comment type="cofactor">
    <cofactor evidence="12">
        <name>Zn(2+)</name>
        <dbReference type="ChEBI" id="CHEBI:29105"/>
    </cofactor>
    <text evidence="12">Binds 1 zinc ion per subunit.</text>
</comment>
<evidence type="ECO:0000256" key="11">
    <source>
        <dbReference type="PIRSR" id="PIRSR613273-1"/>
    </source>
</evidence>
<accession>A0A8S3YPE0</accession>
<dbReference type="Pfam" id="PF00090">
    <property type="entry name" value="TSP_1"/>
    <property type="match status" value="1"/>
</dbReference>
<feature type="binding site" evidence="12">
    <location>
        <position position="163"/>
    </location>
    <ligand>
        <name>Ca(2+)</name>
        <dbReference type="ChEBI" id="CHEBI:29108"/>
        <label>1</label>
    </ligand>
</feature>
<evidence type="ECO:0000256" key="3">
    <source>
        <dbReference type="ARBA" id="ARBA00022670"/>
    </source>
</evidence>
<dbReference type="InterPro" id="IPR041645">
    <property type="entry name" value="ADAMTS_CR_2"/>
</dbReference>
<feature type="binding site" evidence="12 14">
    <location>
        <position position="110"/>
    </location>
    <ligand>
        <name>Zn(2+)</name>
        <dbReference type="ChEBI" id="CHEBI:29105"/>
        <note>catalytic</note>
    </ligand>
</feature>
<comment type="caution">
    <text evidence="16">The sequence shown here is derived from an EMBL/GenBank/DDBJ whole genome shotgun (WGS) entry which is preliminary data.</text>
</comment>
<feature type="disulfide bond" evidence="13">
    <location>
        <begin position="123"/>
        <end position="149"/>
    </location>
</feature>
<dbReference type="Pfam" id="PF05986">
    <property type="entry name" value="ADAMTS_spacer1"/>
    <property type="match status" value="1"/>
</dbReference>
<feature type="disulfide bond" evidence="13">
    <location>
        <begin position="84"/>
        <end position="163"/>
    </location>
</feature>
<evidence type="ECO:0000313" key="16">
    <source>
        <dbReference type="EMBL" id="CAG5119057.1"/>
    </source>
</evidence>
<feature type="domain" description="Peptidase M12B" evidence="15">
    <location>
        <begin position="1"/>
        <end position="158"/>
    </location>
</feature>
<feature type="disulfide bond" evidence="13">
    <location>
        <begin position="46"/>
        <end position="90"/>
    </location>
</feature>
<feature type="binding site" evidence="12 14">
    <location>
        <position position="106"/>
    </location>
    <ligand>
        <name>Zn(2+)</name>
        <dbReference type="ChEBI" id="CHEBI:29105"/>
        <note>catalytic</note>
    </ligand>
</feature>
<keyword evidence="9 13" id="KW-1015">Disulfide bond</keyword>
<dbReference type="Pfam" id="PF17771">
    <property type="entry name" value="ADAMTS_CR_2"/>
    <property type="match status" value="1"/>
</dbReference>
<protein>
    <recommendedName>
        <fullName evidence="15">Peptidase M12B domain-containing protein</fullName>
    </recommendedName>
</protein>
<feature type="disulfide bond" evidence="13">
    <location>
        <begin position="216"/>
        <end position="249"/>
    </location>
</feature>
<dbReference type="FunFam" id="2.20.100.10:FF:000007">
    <property type="entry name" value="Thrombospondin 1"/>
    <property type="match status" value="1"/>
</dbReference>
<dbReference type="Gene3D" id="2.60.120.830">
    <property type="match status" value="1"/>
</dbReference>
<dbReference type="OrthoDB" id="5855429at2759"/>
<keyword evidence="3" id="KW-0645">Protease</keyword>
<dbReference type="GO" id="GO:0046872">
    <property type="term" value="F:metal ion binding"/>
    <property type="evidence" value="ECO:0007669"/>
    <property type="project" value="UniProtKB-KW"/>
</dbReference>
<reference evidence="16" key="1">
    <citation type="submission" date="2021-04" db="EMBL/GenBank/DDBJ databases">
        <authorList>
            <consortium name="Molecular Ecology Group"/>
        </authorList>
    </citation>
    <scope>NUCLEOTIDE SEQUENCE</scope>
</reference>
<evidence type="ECO:0000256" key="2">
    <source>
        <dbReference type="ARBA" id="ARBA00022525"/>
    </source>
</evidence>
<evidence type="ECO:0000256" key="7">
    <source>
        <dbReference type="ARBA" id="ARBA00022833"/>
    </source>
</evidence>
<dbReference type="PANTHER" id="PTHR13723">
    <property type="entry name" value="ADAMTS A DISINTEGRIN AND METALLOPROTEASE WITH THROMBOSPONDIN MOTIFS PROTEASE"/>
    <property type="match status" value="1"/>
</dbReference>
<evidence type="ECO:0000256" key="6">
    <source>
        <dbReference type="ARBA" id="ARBA00022801"/>
    </source>
</evidence>
<keyword evidence="6" id="KW-0378">Hydrolase</keyword>
<dbReference type="Pfam" id="PF19030">
    <property type="entry name" value="TSP1_ADAMTS"/>
    <property type="match status" value="2"/>
</dbReference>
<evidence type="ECO:0000256" key="10">
    <source>
        <dbReference type="ARBA" id="ARBA00023180"/>
    </source>
</evidence>
<dbReference type="GO" id="GO:0005576">
    <property type="term" value="C:extracellular region"/>
    <property type="evidence" value="ECO:0007669"/>
    <property type="project" value="UniProtKB-SubCell"/>
</dbReference>
<feature type="binding site" evidence="12 14">
    <location>
        <position position="116"/>
    </location>
    <ligand>
        <name>Zn(2+)</name>
        <dbReference type="ChEBI" id="CHEBI:29105"/>
        <note>catalytic</note>
    </ligand>
</feature>
<keyword evidence="10" id="KW-0325">Glycoprotein</keyword>
<dbReference type="EMBL" id="CAJHNH020000649">
    <property type="protein sequence ID" value="CAG5119057.1"/>
    <property type="molecule type" value="Genomic_DNA"/>
</dbReference>
<feature type="disulfide bond" evidence="13">
    <location>
        <begin position="208"/>
        <end position="230"/>
    </location>
</feature>
<comment type="caution">
    <text evidence="14">Lacks conserved residue(s) required for the propagation of feature annotation.</text>
</comment>
<name>A0A8S3YPE0_9EUPU</name>
<evidence type="ECO:0000256" key="8">
    <source>
        <dbReference type="ARBA" id="ARBA00023049"/>
    </source>
</evidence>
<dbReference type="GO" id="GO:0004222">
    <property type="term" value="F:metalloendopeptidase activity"/>
    <property type="evidence" value="ECO:0007669"/>
    <property type="project" value="InterPro"/>
</dbReference>
<keyword evidence="17" id="KW-1185">Reference proteome</keyword>
<dbReference type="InterPro" id="IPR024079">
    <property type="entry name" value="MetalloPept_cat_dom_sf"/>
</dbReference>
<dbReference type="Pfam" id="PF01421">
    <property type="entry name" value="Reprolysin"/>
    <property type="match status" value="1"/>
</dbReference>
<evidence type="ECO:0000256" key="4">
    <source>
        <dbReference type="ARBA" id="ARBA00022723"/>
    </source>
</evidence>
<keyword evidence="12" id="KW-0106">Calcium</keyword>
<organism evidence="16 17">
    <name type="scientific">Candidula unifasciata</name>
    <dbReference type="NCBI Taxonomy" id="100452"/>
    <lineage>
        <taxon>Eukaryota</taxon>
        <taxon>Metazoa</taxon>
        <taxon>Spiralia</taxon>
        <taxon>Lophotrochozoa</taxon>
        <taxon>Mollusca</taxon>
        <taxon>Gastropoda</taxon>
        <taxon>Heterobranchia</taxon>
        <taxon>Euthyneura</taxon>
        <taxon>Panpulmonata</taxon>
        <taxon>Eupulmonata</taxon>
        <taxon>Stylommatophora</taxon>
        <taxon>Helicina</taxon>
        <taxon>Helicoidea</taxon>
        <taxon>Geomitridae</taxon>
        <taxon>Candidula</taxon>
    </lineage>
</organism>
<feature type="disulfide bond" evidence="13">
    <location>
        <begin position="280"/>
        <end position="318"/>
    </location>
</feature>
<keyword evidence="4 12" id="KW-0479">Metal-binding</keyword>
<dbReference type="PROSITE" id="PS50092">
    <property type="entry name" value="TSP1"/>
    <property type="match status" value="2"/>
</dbReference>
<feature type="disulfide bond" evidence="13">
    <location>
        <begin position="243"/>
        <end position="254"/>
    </location>
</feature>
<dbReference type="InterPro" id="IPR010294">
    <property type="entry name" value="ADAMTS_spacer1"/>
</dbReference>
<feature type="disulfide bond" evidence="13">
    <location>
        <begin position="291"/>
        <end position="303"/>
    </location>
</feature>
<evidence type="ECO:0000256" key="13">
    <source>
        <dbReference type="PIRSR" id="PIRSR613273-3"/>
    </source>
</evidence>
<dbReference type="InterPro" id="IPR013273">
    <property type="entry name" value="ADAMTS/ADAMTS-like"/>
</dbReference>
<evidence type="ECO:0000259" key="15">
    <source>
        <dbReference type="PROSITE" id="PS50215"/>
    </source>
</evidence>
<proteinExistence type="predicted"/>
<dbReference type="PRINTS" id="PR01857">
    <property type="entry name" value="ADAMTSFAMILY"/>
</dbReference>
<feature type="disulfide bond" evidence="13">
    <location>
        <begin position="276"/>
        <end position="313"/>
    </location>
</feature>
<keyword evidence="7 12" id="KW-0862">Zinc</keyword>
<keyword evidence="2" id="KW-0964">Secreted</keyword>
<dbReference type="SUPFAM" id="SSF55486">
    <property type="entry name" value="Metalloproteases ('zincins'), catalytic domain"/>
    <property type="match status" value="1"/>
</dbReference>
<dbReference type="Gene3D" id="2.20.100.10">
    <property type="entry name" value="Thrombospondin type-1 (TSP1) repeat"/>
    <property type="match status" value="2"/>
</dbReference>
<dbReference type="InterPro" id="IPR001590">
    <property type="entry name" value="Peptidase_M12B"/>
</dbReference>
<dbReference type="Proteomes" id="UP000678393">
    <property type="component" value="Unassembled WGS sequence"/>
</dbReference>
<dbReference type="SUPFAM" id="SSF82895">
    <property type="entry name" value="TSP-1 type 1 repeat"/>
    <property type="match status" value="2"/>
</dbReference>
<evidence type="ECO:0000256" key="1">
    <source>
        <dbReference type="ARBA" id="ARBA00004613"/>
    </source>
</evidence>
<dbReference type="InterPro" id="IPR000884">
    <property type="entry name" value="TSP1_rpt"/>
</dbReference>
<dbReference type="GO" id="GO:0031012">
    <property type="term" value="C:extracellular matrix"/>
    <property type="evidence" value="ECO:0007669"/>
    <property type="project" value="TreeGrafter"/>
</dbReference>
<comment type="subcellular location">
    <subcellularLocation>
        <location evidence="1">Secreted</location>
    </subcellularLocation>
</comment>
<evidence type="ECO:0000256" key="12">
    <source>
        <dbReference type="PIRSR" id="PIRSR613273-2"/>
    </source>
</evidence>
<evidence type="ECO:0000313" key="17">
    <source>
        <dbReference type="Proteomes" id="UP000678393"/>
    </source>
</evidence>
<feature type="disulfide bond" evidence="13">
    <location>
        <begin position="197"/>
        <end position="221"/>
    </location>
</feature>
<feature type="non-terminal residue" evidence="16">
    <location>
        <position position="687"/>
    </location>
</feature>
<dbReference type="GO" id="GO:0006508">
    <property type="term" value="P:proteolysis"/>
    <property type="evidence" value="ECO:0007669"/>
    <property type="project" value="UniProtKB-KW"/>
</dbReference>
<gene>
    <name evidence="16" type="ORF">CUNI_LOCUS4615</name>
</gene>